<protein>
    <submittedName>
        <fullName evidence="1">Uncharacterized protein</fullName>
    </submittedName>
</protein>
<dbReference type="Proteomes" id="UP001382904">
    <property type="component" value="Unassembled WGS sequence"/>
</dbReference>
<organism evidence="1 2">
    <name type="scientific">Streptomyces caledonius</name>
    <dbReference type="NCBI Taxonomy" id="3134107"/>
    <lineage>
        <taxon>Bacteria</taxon>
        <taxon>Bacillati</taxon>
        <taxon>Actinomycetota</taxon>
        <taxon>Actinomycetes</taxon>
        <taxon>Kitasatosporales</taxon>
        <taxon>Streptomycetaceae</taxon>
        <taxon>Streptomyces</taxon>
    </lineage>
</organism>
<evidence type="ECO:0000313" key="2">
    <source>
        <dbReference type="Proteomes" id="UP001382904"/>
    </source>
</evidence>
<keyword evidence="2" id="KW-1185">Reference proteome</keyword>
<name>A0ABU8U5E1_9ACTN</name>
<proteinExistence type="predicted"/>
<sequence length="41" mass="4114">MAAPAISCGSGFDVLVADSAALDALDALVPHAGHGWGFVFR</sequence>
<dbReference type="EMBL" id="JBBKAM010000002">
    <property type="protein sequence ID" value="MEJ8643109.1"/>
    <property type="molecule type" value="Genomic_DNA"/>
</dbReference>
<accession>A0ABU8U5E1</accession>
<evidence type="ECO:0000313" key="1">
    <source>
        <dbReference type="EMBL" id="MEJ8643109.1"/>
    </source>
</evidence>
<comment type="caution">
    <text evidence="1">The sequence shown here is derived from an EMBL/GenBank/DDBJ whole genome shotgun (WGS) entry which is preliminary data.</text>
</comment>
<gene>
    <name evidence="1" type="ORF">WKI68_20415</name>
</gene>
<reference evidence="1 2" key="1">
    <citation type="submission" date="2024-03" db="EMBL/GenBank/DDBJ databases">
        <title>Novel Streptomyces species of biotechnological and ecological value are a feature of Machair soil.</title>
        <authorList>
            <person name="Prole J.R."/>
            <person name="Goodfellow M."/>
            <person name="Allenby N."/>
            <person name="Ward A.C."/>
        </authorList>
    </citation>
    <scope>NUCLEOTIDE SEQUENCE [LARGE SCALE GENOMIC DNA]</scope>
    <source>
        <strain evidence="1 2">MS1.HAVA.3</strain>
    </source>
</reference>